<feature type="region of interest" description="Disordered" evidence="1">
    <location>
        <begin position="66"/>
        <end position="108"/>
    </location>
</feature>
<feature type="compositionally biased region" description="Basic and acidic residues" evidence="1">
    <location>
        <begin position="93"/>
        <end position="102"/>
    </location>
</feature>
<dbReference type="AlphaFoldDB" id="A0AAN8NQJ6"/>
<protein>
    <submittedName>
        <fullName evidence="2">Uncharacterized protein</fullName>
    </submittedName>
</protein>
<organism evidence="2 3">
    <name type="scientific">Polyplax serrata</name>
    <name type="common">Common mouse louse</name>
    <dbReference type="NCBI Taxonomy" id="468196"/>
    <lineage>
        <taxon>Eukaryota</taxon>
        <taxon>Metazoa</taxon>
        <taxon>Ecdysozoa</taxon>
        <taxon>Arthropoda</taxon>
        <taxon>Hexapoda</taxon>
        <taxon>Insecta</taxon>
        <taxon>Pterygota</taxon>
        <taxon>Neoptera</taxon>
        <taxon>Paraneoptera</taxon>
        <taxon>Psocodea</taxon>
        <taxon>Troctomorpha</taxon>
        <taxon>Phthiraptera</taxon>
        <taxon>Anoplura</taxon>
        <taxon>Polyplacidae</taxon>
        <taxon>Polyplax</taxon>
    </lineage>
</organism>
<evidence type="ECO:0000313" key="2">
    <source>
        <dbReference type="EMBL" id="KAK6625337.1"/>
    </source>
</evidence>
<dbReference type="Proteomes" id="UP001372834">
    <property type="component" value="Unassembled WGS sequence"/>
</dbReference>
<feature type="region of interest" description="Disordered" evidence="1">
    <location>
        <begin position="1"/>
        <end position="42"/>
    </location>
</feature>
<dbReference type="EMBL" id="JAWJWE010000037">
    <property type="protein sequence ID" value="KAK6625337.1"/>
    <property type="molecule type" value="Genomic_DNA"/>
</dbReference>
<evidence type="ECO:0000313" key="3">
    <source>
        <dbReference type="Proteomes" id="UP001372834"/>
    </source>
</evidence>
<name>A0AAN8NQJ6_POLSC</name>
<evidence type="ECO:0000256" key="1">
    <source>
        <dbReference type="SAM" id="MobiDB-lite"/>
    </source>
</evidence>
<accession>A0AAN8NQJ6</accession>
<feature type="compositionally biased region" description="Acidic residues" evidence="1">
    <location>
        <begin position="31"/>
        <end position="42"/>
    </location>
</feature>
<sequence>MRTSSTTARYHLTKPEQKSRHTREVKGDEERAGEEEEVEQEENLNLRKFLTLHLVNKTRTTTRVTAEGTTAAGAIDERRGVGCAGRARTWRQNTEKKPEKGDGGNPSR</sequence>
<feature type="compositionally biased region" description="Basic and acidic residues" evidence="1">
    <location>
        <begin position="13"/>
        <end position="30"/>
    </location>
</feature>
<gene>
    <name evidence="2" type="ORF">RUM43_005634</name>
</gene>
<proteinExistence type="predicted"/>
<comment type="caution">
    <text evidence="2">The sequence shown here is derived from an EMBL/GenBank/DDBJ whole genome shotgun (WGS) entry which is preliminary data.</text>
</comment>
<reference evidence="2 3" key="1">
    <citation type="submission" date="2023-10" db="EMBL/GenBank/DDBJ databases">
        <title>Genomes of two closely related lineages of the louse Polyplax serrata with different host specificities.</title>
        <authorList>
            <person name="Martinu J."/>
            <person name="Tarabai H."/>
            <person name="Stefka J."/>
            <person name="Hypsa V."/>
        </authorList>
    </citation>
    <scope>NUCLEOTIDE SEQUENCE [LARGE SCALE GENOMIC DNA]</scope>
    <source>
        <strain evidence="2">HR10_N</strain>
    </source>
</reference>